<evidence type="ECO:0000313" key="14">
    <source>
        <dbReference type="EMBL" id="PNR49495.1"/>
    </source>
</evidence>
<evidence type="ECO:0000256" key="7">
    <source>
        <dbReference type="ARBA" id="ARBA00022771"/>
    </source>
</evidence>
<dbReference type="GeneID" id="112285425"/>
<reference evidence="14 16" key="1">
    <citation type="journal article" date="2008" name="Science">
        <title>The Physcomitrella genome reveals evolutionary insights into the conquest of land by plants.</title>
        <authorList>
            <person name="Rensing S."/>
            <person name="Lang D."/>
            <person name="Zimmer A."/>
            <person name="Terry A."/>
            <person name="Salamov A."/>
            <person name="Shapiro H."/>
            <person name="Nishiyama T."/>
            <person name="Perroud P.-F."/>
            <person name="Lindquist E."/>
            <person name="Kamisugi Y."/>
            <person name="Tanahashi T."/>
            <person name="Sakakibara K."/>
            <person name="Fujita T."/>
            <person name="Oishi K."/>
            <person name="Shin-I T."/>
            <person name="Kuroki Y."/>
            <person name="Toyoda A."/>
            <person name="Suzuki Y."/>
            <person name="Hashimoto A."/>
            <person name="Yamaguchi K."/>
            <person name="Sugano A."/>
            <person name="Kohara Y."/>
            <person name="Fujiyama A."/>
            <person name="Anterola A."/>
            <person name="Aoki S."/>
            <person name="Ashton N."/>
            <person name="Barbazuk W.B."/>
            <person name="Barker E."/>
            <person name="Bennetzen J."/>
            <person name="Bezanilla M."/>
            <person name="Blankenship R."/>
            <person name="Cho S.H."/>
            <person name="Dutcher S."/>
            <person name="Estelle M."/>
            <person name="Fawcett J.A."/>
            <person name="Gundlach H."/>
            <person name="Hanada K."/>
            <person name="Heyl A."/>
            <person name="Hicks K.A."/>
            <person name="Hugh J."/>
            <person name="Lohr M."/>
            <person name="Mayer K."/>
            <person name="Melkozernov A."/>
            <person name="Murata T."/>
            <person name="Nelson D."/>
            <person name="Pils B."/>
            <person name="Prigge M."/>
            <person name="Reiss B."/>
            <person name="Renner T."/>
            <person name="Rombauts S."/>
            <person name="Rushton P."/>
            <person name="Sanderfoot A."/>
            <person name="Schween G."/>
            <person name="Shiu S.-H."/>
            <person name="Stueber K."/>
            <person name="Theodoulou F.L."/>
            <person name="Tu H."/>
            <person name="Van de Peer Y."/>
            <person name="Verrier P.J."/>
            <person name="Waters E."/>
            <person name="Wood A."/>
            <person name="Yang L."/>
            <person name="Cove D."/>
            <person name="Cuming A."/>
            <person name="Hasebe M."/>
            <person name="Lucas S."/>
            <person name="Mishler D.B."/>
            <person name="Reski R."/>
            <person name="Grigoriev I."/>
            <person name="Quatrano R.S."/>
            <person name="Boore J.L."/>
        </authorList>
    </citation>
    <scope>NUCLEOTIDE SEQUENCE [LARGE SCALE GENOMIC DNA]</scope>
    <source>
        <strain evidence="15 16">cv. Gransden 2004</strain>
    </source>
</reference>
<evidence type="ECO:0000256" key="4">
    <source>
        <dbReference type="ARBA" id="ARBA00022664"/>
    </source>
</evidence>
<dbReference type="KEGG" id="ppp:112285425"/>
<evidence type="ECO:0000256" key="11">
    <source>
        <dbReference type="SAM" id="MobiDB-lite"/>
    </source>
</evidence>
<evidence type="ECO:0000256" key="2">
    <source>
        <dbReference type="ARBA" id="ARBA00004642"/>
    </source>
</evidence>
<dbReference type="GO" id="GO:0008380">
    <property type="term" value="P:RNA splicing"/>
    <property type="evidence" value="ECO:0000318"/>
    <property type="project" value="GO_Central"/>
</dbReference>
<evidence type="ECO:0000259" key="12">
    <source>
        <dbReference type="Pfam" id="PF15803"/>
    </source>
</evidence>
<keyword evidence="9" id="KW-0508">mRNA splicing</keyword>
<evidence type="ECO:0000256" key="9">
    <source>
        <dbReference type="ARBA" id="ARBA00023187"/>
    </source>
</evidence>
<evidence type="ECO:0000313" key="16">
    <source>
        <dbReference type="Proteomes" id="UP000006727"/>
    </source>
</evidence>
<evidence type="ECO:0000313" key="15">
    <source>
        <dbReference type="EnsemblPlants" id="Pp3c8_11550V3.1"/>
    </source>
</evidence>
<dbReference type="EnsemblPlants" id="Pp3c8_11550V3.2">
    <property type="protein sequence ID" value="Pp3c8_11550V3.2"/>
    <property type="gene ID" value="Pp3c8_11550"/>
</dbReference>
<evidence type="ECO:0000256" key="5">
    <source>
        <dbReference type="ARBA" id="ARBA00022723"/>
    </source>
</evidence>
<organism evidence="14">
    <name type="scientific">Physcomitrium patens</name>
    <name type="common">Spreading-leaved earth moss</name>
    <name type="synonym">Physcomitrella patens</name>
    <dbReference type="NCBI Taxonomy" id="3218"/>
    <lineage>
        <taxon>Eukaryota</taxon>
        <taxon>Viridiplantae</taxon>
        <taxon>Streptophyta</taxon>
        <taxon>Embryophyta</taxon>
        <taxon>Bryophyta</taxon>
        <taxon>Bryophytina</taxon>
        <taxon>Bryopsida</taxon>
        <taxon>Funariidae</taxon>
        <taxon>Funariales</taxon>
        <taxon>Funariaceae</taxon>
        <taxon>Physcomitrium</taxon>
    </lineage>
</organism>
<accession>A0A2K1K6U6</accession>
<evidence type="ECO:0000256" key="10">
    <source>
        <dbReference type="ARBA" id="ARBA00023242"/>
    </source>
</evidence>
<evidence type="ECO:0000256" key="3">
    <source>
        <dbReference type="ARBA" id="ARBA00020620"/>
    </source>
</evidence>
<dbReference type="Proteomes" id="UP000006727">
    <property type="component" value="Chromosome 8"/>
</dbReference>
<keyword evidence="7" id="KW-0863">Zinc-finger</keyword>
<dbReference type="Pfam" id="PF15805">
    <property type="entry name" value="SCNM1_acidic"/>
    <property type="match status" value="1"/>
</dbReference>
<dbReference type="STRING" id="3218.A0A2K1K6U6"/>
<evidence type="ECO:0000256" key="8">
    <source>
        <dbReference type="ARBA" id="ARBA00022833"/>
    </source>
</evidence>
<dbReference type="Gramene" id="Pp3c8_11550V3.2">
    <property type="protein sequence ID" value="Pp3c8_11550V3.2"/>
    <property type="gene ID" value="Pp3c8_11550"/>
</dbReference>
<keyword evidence="8" id="KW-0862">Zinc</keyword>
<dbReference type="OMA" id="NGKYACT"/>
<dbReference type="Pfam" id="PF15803">
    <property type="entry name" value="zf-SCNM1"/>
    <property type="match status" value="1"/>
</dbReference>
<keyword evidence="16" id="KW-1185">Reference proteome</keyword>
<dbReference type="PANTHER" id="PTHR32297:SF1">
    <property type="entry name" value="SODIUM CHANNEL MODIFIER 1"/>
    <property type="match status" value="1"/>
</dbReference>
<gene>
    <name evidence="15" type="primary">LOC112285425</name>
    <name evidence="14" type="ORF">PHYPA_011391</name>
</gene>
<dbReference type="Gramene" id="Pp3c8_11550V3.3">
    <property type="protein sequence ID" value="Pp3c8_11550V3.3"/>
    <property type="gene ID" value="Pp3c8_11550"/>
</dbReference>
<dbReference type="GO" id="GO:0005681">
    <property type="term" value="C:spliceosomal complex"/>
    <property type="evidence" value="ECO:0007669"/>
    <property type="project" value="UniProtKB-KW"/>
</dbReference>
<keyword evidence="10" id="KW-0539">Nucleus</keyword>
<keyword evidence="5" id="KW-0479">Metal-binding</keyword>
<dbReference type="EnsemblPlants" id="Pp3c8_11550V3.3">
    <property type="protein sequence ID" value="Pp3c8_11550V3.3"/>
    <property type="gene ID" value="Pp3c8_11550"/>
</dbReference>
<feature type="domain" description="Sodium channel modifier 1 zinc-finger" evidence="12">
    <location>
        <begin position="47"/>
        <end position="72"/>
    </location>
</feature>
<dbReference type="GO" id="GO:0016607">
    <property type="term" value="C:nuclear speck"/>
    <property type="evidence" value="ECO:0007669"/>
    <property type="project" value="UniProtKB-SubCell"/>
</dbReference>
<evidence type="ECO:0000256" key="1">
    <source>
        <dbReference type="ARBA" id="ARBA00004324"/>
    </source>
</evidence>
<dbReference type="EMBL" id="ABEU02000008">
    <property type="protein sequence ID" value="PNR49495.1"/>
    <property type="molecule type" value="Genomic_DNA"/>
</dbReference>
<reference evidence="14 16" key="2">
    <citation type="journal article" date="2018" name="Plant J.">
        <title>The Physcomitrella patens chromosome-scale assembly reveals moss genome structure and evolution.</title>
        <authorList>
            <person name="Lang D."/>
            <person name="Ullrich K.K."/>
            <person name="Murat F."/>
            <person name="Fuchs J."/>
            <person name="Jenkins J."/>
            <person name="Haas F.B."/>
            <person name="Piednoel M."/>
            <person name="Gundlach H."/>
            <person name="Van Bel M."/>
            <person name="Meyberg R."/>
            <person name="Vives C."/>
            <person name="Morata J."/>
            <person name="Symeonidi A."/>
            <person name="Hiss M."/>
            <person name="Muchero W."/>
            <person name="Kamisugi Y."/>
            <person name="Saleh O."/>
            <person name="Blanc G."/>
            <person name="Decker E.L."/>
            <person name="van Gessel N."/>
            <person name="Grimwood J."/>
            <person name="Hayes R.D."/>
            <person name="Graham S.W."/>
            <person name="Gunter L.E."/>
            <person name="McDaniel S.F."/>
            <person name="Hoernstein S.N.W."/>
            <person name="Larsson A."/>
            <person name="Li F.W."/>
            <person name="Perroud P.F."/>
            <person name="Phillips J."/>
            <person name="Ranjan P."/>
            <person name="Rokshar D.S."/>
            <person name="Rothfels C.J."/>
            <person name="Schneider L."/>
            <person name="Shu S."/>
            <person name="Stevenson D.W."/>
            <person name="Thummler F."/>
            <person name="Tillich M."/>
            <person name="Villarreal Aguilar J.C."/>
            <person name="Widiez T."/>
            <person name="Wong G.K."/>
            <person name="Wymore A."/>
            <person name="Zhang Y."/>
            <person name="Zimmer A.D."/>
            <person name="Quatrano R.S."/>
            <person name="Mayer K.F.X."/>
            <person name="Goodstein D."/>
            <person name="Casacuberta J.M."/>
            <person name="Vandepoele K."/>
            <person name="Reski R."/>
            <person name="Cuming A.C."/>
            <person name="Tuskan G.A."/>
            <person name="Maumus F."/>
            <person name="Salse J."/>
            <person name="Schmutz J."/>
            <person name="Rensing S.A."/>
        </authorList>
    </citation>
    <scope>NUCLEOTIDE SEQUENCE [LARGE SCALE GENOMIC DNA]</scope>
    <source>
        <strain evidence="15 16">cv. Gransden 2004</strain>
    </source>
</reference>
<dbReference type="InterPro" id="IPR033570">
    <property type="entry name" value="SCNM1"/>
</dbReference>
<dbReference type="GO" id="GO:0006397">
    <property type="term" value="P:mRNA processing"/>
    <property type="evidence" value="ECO:0007669"/>
    <property type="project" value="UniProtKB-KW"/>
</dbReference>
<dbReference type="InterPro" id="IPR031622">
    <property type="entry name" value="Znf-SCNM1"/>
</dbReference>
<dbReference type="GO" id="GO:0005634">
    <property type="term" value="C:nucleus"/>
    <property type="evidence" value="ECO:0000318"/>
    <property type="project" value="GO_Central"/>
</dbReference>
<dbReference type="OrthoDB" id="1924550at2759"/>
<evidence type="ECO:0000259" key="13">
    <source>
        <dbReference type="Pfam" id="PF15805"/>
    </source>
</evidence>
<feature type="region of interest" description="Disordered" evidence="11">
    <location>
        <begin position="177"/>
        <end position="216"/>
    </location>
</feature>
<keyword evidence="6" id="KW-0747">Spliceosome</keyword>
<dbReference type="AlphaFoldDB" id="A0A2K1K6U6"/>
<proteinExistence type="predicted"/>
<name>A0A2K1K6U6_PHYPA</name>
<sequence length="256" mass="28722">MSTYGGDSWVPEAMHRKHQVDQLLGDVHQLDRYSNQWRHLSNGRFACLICPHHPVLDTFPMLIMHRKGAKHQAAAVKHEEKDLRLQNEIQKRIALEANKVTDTVRSSQNRQSTSQACAPLIQATRKCTAQALAMLDGSKVVCYPSRVGDVPNTKLIIDQGTPFLSPTSLQVSIPPVKVKPSSAHESGHQKVLGKRKAGQLESGPTVGIKEGQERRQERERLLRLREAGWRLDGNGKWFKDENVEFDSDEEAPADLT</sequence>
<dbReference type="Gramene" id="Pp3c8_11550V3.1">
    <property type="protein sequence ID" value="Pp3c8_11550V3.1"/>
    <property type="gene ID" value="Pp3c8_11550"/>
</dbReference>
<protein>
    <recommendedName>
        <fullName evidence="3">Sodium channel modifier 1</fullName>
    </recommendedName>
</protein>
<dbReference type="InterPro" id="IPR031625">
    <property type="entry name" value="SCNM1_acidic"/>
</dbReference>
<dbReference type="RefSeq" id="XP_024382015.1">
    <property type="nucleotide sequence ID" value="XM_024526247.2"/>
</dbReference>
<feature type="domain" description="Sodium channel modifier 1 acidic C-terminal" evidence="13">
    <location>
        <begin position="213"/>
        <end position="255"/>
    </location>
</feature>
<dbReference type="GO" id="GO:0008270">
    <property type="term" value="F:zinc ion binding"/>
    <property type="evidence" value="ECO:0007669"/>
    <property type="project" value="UniProtKB-KW"/>
</dbReference>
<dbReference type="EnsemblPlants" id="Pp3c8_11550V3.1">
    <property type="protein sequence ID" value="Pp3c8_11550V3.1"/>
    <property type="gene ID" value="Pp3c8_11550"/>
</dbReference>
<keyword evidence="4" id="KW-0507">mRNA processing</keyword>
<dbReference type="PANTHER" id="PTHR32297">
    <property type="entry name" value="SODIUM CHANNEL MODIFIER 1"/>
    <property type="match status" value="1"/>
</dbReference>
<dbReference type="PaxDb" id="3218-PP1S62_77V6.1"/>
<evidence type="ECO:0000256" key="6">
    <source>
        <dbReference type="ARBA" id="ARBA00022728"/>
    </source>
</evidence>
<comment type="subcellular location">
    <subcellularLocation>
        <location evidence="1">Nucleus speckle</location>
    </subcellularLocation>
    <subcellularLocation>
        <location evidence="2">Nucleus</location>
        <location evidence="2">Nucleoplasm</location>
    </subcellularLocation>
</comment>
<reference evidence="15" key="3">
    <citation type="submission" date="2020-12" db="UniProtKB">
        <authorList>
            <consortium name="EnsemblPlants"/>
        </authorList>
    </citation>
    <scope>IDENTIFICATION</scope>
</reference>